<evidence type="ECO:0000313" key="3">
    <source>
        <dbReference type="EMBL" id="SKC01215.1"/>
    </source>
</evidence>
<gene>
    <name evidence="3" type="ORF">SAMN06295937_104911</name>
</gene>
<dbReference type="PANTHER" id="PTHR21240:SF28">
    <property type="entry name" value="ISO-OROTATE DECARBOXYLASE (EUROFUNG)"/>
    <property type="match status" value="1"/>
</dbReference>
<evidence type="ECO:0000256" key="1">
    <source>
        <dbReference type="ARBA" id="ARBA00023239"/>
    </source>
</evidence>
<accession>A0A1T5FYB4</accession>
<keyword evidence="3" id="KW-0378">Hydrolase</keyword>
<dbReference type="AlphaFoldDB" id="A0A1T5FYB4"/>
<protein>
    <submittedName>
        <fullName evidence="3">Predicted metal-dependent hydrolase, TIM-barrel fold</fullName>
    </submittedName>
</protein>
<dbReference type="InterPro" id="IPR006680">
    <property type="entry name" value="Amidohydro-rel"/>
</dbReference>
<dbReference type="GO" id="GO:0016831">
    <property type="term" value="F:carboxy-lyase activity"/>
    <property type="evidence" value="ECO:0007669"/>
    <property type="project" value="InterPro"/>
</dbReference>
<reference evidence="4" key="1">
    <citation type="submission" date="2017-02" db="EMBL/GenBank/DDBJ databases">
        <authorList>
            <person name="Varghese N."/>
            <person name="Submissions S."/>
        </authorList>
    </citation>
    <scope>NUCLEOTIDE SEQUENCE [LARGE SCALE GENOMIC DNA]</scope>
    <source>
        <strain evidence="4">R11H</strain>
    </source>
</reference>
<dbReference type="InterPro" id="IPR032466">
    <property type="entry name" value="Metal_Hydrolase"/>
</dbReference>
<proteinExistence type="predicted"/>
<dbReference type="GO" id="GO:0016787">
    <property type="term" value="F:hydrolase activity"/>
    <property type="evidence" value="ECO:0007669"/>
    <property type="project" value="UniProtKB-KW"/>
</dbReference>
<dbReference type="Pfam" id="PF04909">
    <property type="entry name" value="Amidohydro_2"/>
    <property type="match status" value="1"/>
</dbReference>
<name>A0A1T5FYB4_9SPHN</name>
<dbReference type="GO" id="GO:0005737">
    <property type="term" value="C:cytoplasm"/>
    <property type="evidence" value="ECO:0007669"/>
    <property type="project" value="TreeGrafter"/>
</dbReference>
<dbReference type="GO" id="GO:0019748">
    <property type="term" value="P:secondary metabolic process"/>
    <property type="evidence" value="ECO:0007669"/>
    <property type="project" value="TreeGrafter"/>
</dbReference>
<dbReference type="SUPFAM" id="SSF51556">
    <property type="entry name" value="Metallo-dependent hydrolases"/>
    <property type="match status" value="1"/>
</dbReference>
<evidence type="ECO:0000259" key="2">
    <source>
        <dbReference type="Pfam" id="PF04909"/>
    </source>
</evidence>
<keyword evidence="4" id="KW-1185">Reference proteome</keyword>
<keyword evidence="1" id="KW-0456">Lyase</keyword>
<dbReference type="EMBL" id="FUYP01000049">
    <property type="protein sequence ID" value="SKC01215.1"/>
    <property type="molecule type" value="Genomic_DNA"/>
</dbReference>
<sequence length="424" mass="47838">MAGMQTALKAIDNTAPAYDGPIFDGDSHIQEKDYSFFEKYLPKEFHKDWLPQRKYGPDGEFGMFLGDSYRIENAALDPDGRIPPPGKLKEWLLAISTGEAVEAAHPVTPDMYECEARLAKLDEFEVDGCVMFVGEFVSAFGQVLLQAEAKGTAGANALFHAWNLYVVNEWGLNARDQLYTTAVLSLHDLDWAVAEAEWLVENGLRVCVMPMGPTGGKSPADPYFDPFWKILNDAGVVVTYHVSEANFMHPLIRAFGEEPLQNRKNGQTAWQWMFAYSEIPVMMTMANFVYWNFFERFPNIKMASVENGAEWLPRFLYKMDKMRGMARSGWWPMGQLKERPSTIFKRNCFVVAYPEDDIKGIVDQLGGDASCILMGSDYPHAEGVARPRDFVEEGCKGLTYEQVEQIMYSNGRRMLPKGKTGIVA</sequence>
<dbReference type="PANTHER" id="PTHR21240">
    <property type="entry name" value="2-AMINO-3-CARBOXYLMUCONATE-6-SEMIALDEHYDE DECARBOXYLASE"/>
    <property type="match status" value="1"/>
</dbReference>
<dbReference type="Proteomes" id="UP000190044">
    <property type="component" value="Unassembled WGS sequence"/>
</dbReference>
<dbReference type="InterPro" id="IPR032465">
    <property type="entry name" value="ACMSD"/>
</dbReference>
<feature type="domain" description="Amidohydrolase-related" evidence="2">
    <location>
        <begin position="159"/>
        <end position="416"/>
    </location>
</feature>
<dbReference type="Gene3D" id="3.20.20.140">
    <property type="entry name" value="Metal-dependent hydrolases"/>
    <property type="match status" value="1"/>
</dbReference>
<evidence type="ECO:0000313" key="4">
    <source>
        <dbReference type="Proteomes" id="UP000190044"/>
    </source>
</evidence>
<organism evidence="3 4">
    <name type="scientific">Sphingopyxis flava</name>
    <dbReference type="NCBI Taxonomy" id="1507287"/>
    <lineage>
        <taxon>Bacteria</taxon>
        <taxon>Pseudomonadati</taxon>
        <taxon>Pseudomonadota</taxon>
        <taxon>Alphaproteobacteria</taxon>
        <taxon>Sphingomonadales</taxon>
        <taxon>Sphingomonadaceae</taxon>
        <taxon>Sphingopyxis</taxon>
    </lineage>
</organism>